<dbReference type="EMBL" id="CAJVPV010000320">
    <property type="protein sequence ID" value="CAG8451345.1"/>
    <property type="molecule type" value="Genomic_DNA"/>
</dbReference>
<comment type="caution">
    <text evidence="1">The sequence shown here is derived from an EMBL/GenBank/DDBJ whole genome shotgun (WGS) entry which is preliminary data.</text>
</comment>
<organism evidence="1 2">
    <name type="scientific">Acaulospora morrowiae</name>
    <dbReference type="NCBI Taxonomy" id="94023"/>
    <lineage>
        <taxon>Eukaryota</taxon>
        <taxon>Fungi</taxon>
        <taxon>Fungi incertae sedis</taxon>
        <taxon>Mucoromycota</taxon>
        <taxon>Glomeromycotina</taxon>
        <taxon>Glomeromycetes</taxon>
        <taxon>Diversisporales</taxon>
        <taxon>Acaulosporaceae</taxon>
        <taxon>Acaulospora</taxon>
    </lineage>
</organism>
<dbReference type="OrthoDB" id="2428127at2759"/>
<proteinExistence type="predicted"/>
<name>A0A9N8YV37_9GLOM</name>
<reference evidence="1" key="1">
    <citation type="submission" date="2021-06" db="EMBL/GenBank/DDBJ databases">
        <authorList>
            <person name="Kallberg Y."/>
            <person name="Tangrot J."/>
            <person name="Rosling A."/>
        </authorList>
    </citation>
    <scope>NUCLEOTIDE SEQUENCE</scope>
    <source>
        <strain evidence="1">CL551</strain>
    </source>
</reference>
<sequence length="791" mass="91765">MDENDKELVRHFSLNHCFRYENRDFVPSEEIFDGGDLKLEKYTEQPLVYEPITESSQDTQYLPWDTFAKKFAVKNYDDFTVLGGTDIKLLIPVLKITYVGNPVESIKSSTNDFEFFLEKVLVGGSLIIRNFTKYSSDSLIIDQLKSYIKRGINEARFGPRDFFGSVDIYSKMLIDLQSSDGVTIRHVKDMINYLKKLYEYENLSIIAYEKIVCHMTNEVFDNRLIPGVTKNHKEMTIAEWLNDNIYLNLPYWINEYKLDHGLMATSEGFVPGTKSVIEFISMPLIHRCDQIEVKVTSSKDLLYDNRKIDLEKIPLLDISFDKIFKDVKCQIIRSTIGIKIFDKSVENMISRPSKKLLNDVKNALNSINPYKELTKVFSEYGHVFCPETTFGGHLTVSTYFPNYRENRSEIEKNFDEWKGSIVQIDQIKDIIKNWETLLINYDINVPKLANNVNMENIDIWLRDISKESYSWSLVDHTKLIPLYELFDQSTQREIQDLNNEEQKKVLMSGITKLFEGDIRYYRVEFEHALKSNDYDVIGSAITNDLRRDDLIVKFKSKNVSGFLIFIEKLNSENEENFKVIWQLIGNPKSVECFSKNTRKFKVLTGTKRKVKIPKSNQSLNIECESINGELSSDFLVATSVQYPPTNNEPLLQIIVDYWTSKKIHLQITNYTPGEQSSHVLCDIYWYAIDLNKEKTIVADVGIEDLSLDLIGFRKFSSEITGTVFSGLKRCCDDYPHTFESRLESSEAISNSLSDLIANIADLRLVDLLQEIEKRCADKHSKYYRILQIVFI</sequence>
<protein>
    <submittedName>
        <fullName evidence="1">7133_t:CDS:1</fullName>
    </submittedName>
</protein>
<evidence type="ECO:0000313" key="2">
    <source>
        <dbReference type="Proteomes" id="UP000789342"/>
    </source>
</evidence>
<accession>A0A9N8YV37</accession>
<keyword evidence="2" id="KW-1185">Reference proteome</keyword>
<dbReference type="AlphaFoldDB" id="A0A9N8YV37"/>
<gene>
    <name evidence="1" type="ORF">AMORRO_LOCUS913</name>
</gene>
<evidence type="ECO:0000313" key="1">
    <source>
        <dbReference type="EMBL" id="CAG8451345.1"/>
    </source>
</evidence>
<dbReference type="Proteomes" id="UP000789342">
    <property type="component" value="Unassembled WGS sequence"/>
</dbReference>